<comment type="subcellular location">
    <subcellularLocation>
        <location evidence="1">Cell inner membrane</location>
        <topology evidence="1">Multi-pass membrane protein</topology>
    </subcellularLocation>
    <subcellularLocation>
        <location evidence="9">Cell membrane</location>
        <topology evidence="9">Multi-pass membrane protein</topology>
    </subcellularLocation>
</comment>
<feature type="transmembrane region" description="Helical" evidence="10">
    <location>
        <begin position="139"/>
        <end position="168"/>
    </location>
</feature>
<keyword evidence="9" id="KW-0489">Methyltransferase</keyword>
<evidence type="ECO:0000256" key="1">
    <source>
        <dbReference type="ARBA" id="ARBA00004429"/>
    </source>
</evidence>
<evidence type="ECO:0000256" key="3">
    <source>
        <dbReference type="ARBA" id="ARBA00022475"/>
    </source>
</evidence>
<evidence type="ECO:0000256" key="2">
    <source>
        <dbReference type="ARBA" id="ARBA00005801"/>
    </source>
</evidence>
<accession>A0A1U9KM59</accession>
<dbReference type="InterPro" id="IPR000045">
    <property type="entry name" value="Prepilin_IV_endopep_pep"/>
</dbReference>
<dbReference type="GO" id="GO:0008168">
    <property type="term" value="F:methyltransferase activity"/>
    <property type="evidence" value="ECO:0007669"/>
    <property type="project" value="UniProtKB-KW"/>
</dbReference>
<feature type="domain" description="Prepilin peptidase A24 N-terminal" evidence="12">
    <location>
        <begin position="11"/>
        <end position="87"/>
    </location>
</feature>
<evidence type="ECO:0000256" key="4">
    <source>
        <dbReference type="ARBA" id="ARBA00022519"/>
    </source>
</evidence>
<dbReference type="Proteomes" id="UP000188604">
    <property type="component" value="Chromosome"/>
</dbReference>
<keyword evidence="9" id="KW-0808">Transferase</keyword>
<evidence type="ECO:0000259" key="12">
    <source>
        <dbReference type="Pfam" id="PF06750"/>
    </source>
</evidence>
<feature type="domain" description="Prepilin type IV endopeptidase peptidase" evidence="11">
    <location>
        <begin position="112"/>
        <end position="217"/>
    </location>
</feature>
<keyword evidence="4" id="KW-0997">Cell inner membrane</keyword>
<dbReference type="AlphaFoldDB" id="A0A1U9KM59"/>
<dbReference type="EC" id="3.4.23.43" evidence="9"/>
<evidence type="ECO:0000256" key="8">
    <source>
        <dbReference type="RuleBase" id="RU003793"/>
    </source>
</evidence>
<evidence type="ECO:0000313" key="13">
    <source>
        <dbReference type="EMBL" id="AQS86881.1"/>
    </source>
</evidence>
<dbReference type="GO" id="GO:0004190">
    <property type="term" value="F:aspartic-type endopeptidase activity"/>
    <property type="evidence" value="ECO:0007669"/>
    <property type="project" value="UniProtKB-EC"/>
</dbReference>
<keyword evidence="5 9" id="KW-0812">Transmembrane</keyword>
<feature type="transmembrane region" description="Helical" evidence="10">
    <location>
        <begin position="231"/>
        <end position="249"/>
    </location>
</feature>
<dbReference type="Pfam" id="PF01478">
    <property type="entry name" value="Peptidase_A24"/>
    <property type="match status" value="1"/>
</dbReference>
<evidence type="ECO:0000256" key="9">
    <source>
        <dbReference type="RuleBase" id="RU003794"/>
    </source>
</evidence>
<sequence>MAESIYLPIIVAPFIGSFLCVVVLRLPTGLPVIVARSACSSCTTPLSPIELIPIVSFLAQGGKCRRCHARIDGIHLLMELAAISVVLVPLGLIRLNHSSGTTALETIWLGSLLGWWLLTTSIIDLRYQRLPDLLTLPLIAMGLFISAGHGIAYFCQNVLAATIGYVFFRATSRLYRHYRGEEGLGGGDAKLLAAAGAWVGLHALPYVVFWGACVTLCGIILFSRSPVQAKLAVPFGPGLGAAIWSMWLLQDFHVVGQQ</sequence>
<dbReference type="GO" id="GO:0005886">
    <property type="term" value="C:plasma membrane"/>
    <property type="evidence" value="ECO:0007669"/>
    <property type="project" value="UniProtKB-SubCell"/>
</dbReference>
<dbReference type="InterPro" id="IPR010627">
    <property type="entry name" value="Prepilin_pept_A24_N"/>
</dbReference>
<keyword evidence="9" id="KW-0378">Hydrolase</keyword>
<evidence type="ECO:0000256" key="5">
    <source>
        <dbReference type="ARBA" id="ARBA00022692"/>
    </source>
</evidence>
<keyword evidence="9" id="KW-0645">Protease</keyword>
<evidence type="ECO:0000256" key="6">
    <source>
        <dbReference type="ARBA" id="ARBA00022989"/>
    </source>
</evidence>
<dbReference type="RefSeq" id="WP_077805850.1">
    <property type="nucleotide sequence ID" value="NZ_BJXS01000004.1"/>
</dbReference>
<evidence type="ECO:0000259" key="11">
    <source>
        <dbReference type="Pfam" id="PF01478"/>
    </source>
</evidence>
<evidence type="ECO:0000256" key="7">
    <source>
        <dbReference type="ARBA" id="ARBA00023136"/>
    </source>
</evidence>
<proteinExistence type="inferred from homology"/>
<dbReference type="EC" id="2.1.1.-" evidence="9"/>
<gene>
    <name evidence="13" type="ORF">A0U93_01755</name>
</gene>
<name>A0A1U9KM59_9PROT</name>
<organism evidence="13 14">
    <name type="scientific">Neoasaia chiangmaiensis</name>
    <dbReference type="NCBI Taxonomy" id="320497"/>
    <lineage>
        <taxon>Bacteria</taxon>
        <taxon>Pseudomonadati</taxon>
        <taxon>Pseudomonadota</taxon>
        <taxon>Alphaproteobacteria</taxon>
        <taxon>Acetobacterales</taxon>
        <taxon>Acetobacteraceae</taxon>
        <taxon>Neoasaia</taxon>
    </lineage>
</organism>
<dbReference type="PANTHER" id="PTHR30487:SF0">
    <property type="entry name" value="PREPILIN LEADER PEPTIDASE_N-METHYLTRANSFERASE-RELATED"/>
    <property type="match status" value="1"/>
</dbReference>
<dbReference type="PRINTS" id="PR00864">
    <property type="entry name" value="PREPILNPTASE"/>
</dbReference>
<feature type="transmembrane region" description="Helical" evidence="10">
    <location>
        <begin position="203"/>
        <end position="222"/>
    </location>
</feature>
<comment type="similarity">
    <text evidence="2 8">Belongs to the peptidase A24 family.</text>
</comment>
<evidence type="ECO:0000256" key="10">
    <source>
        <dbReference type="SAM" id="Phobius"/>
    </source>
</evidence>
<dbReference type="GO" id="GO:0006465">
    <property type="term" value="P:signal peptide processing"/>
    <property type="evidence" value="ECO:0007669"/>
    <property type="project" value="TreeGrafter"/>
</dbReference>
<comment type="function">
    <text evidence="9">Plays an essential role in type IV pili and type II pseudopili formation by proteolytically removing the leader sequence from substrate proteins and subsequently monomethylating the alpha-amino group of the newly exposed N-terminal phenylalanine.</text>
</comment>
<keyword evidence="7 10" id="KW-0472">Membrane</keyword>
<dbReference type="OrthoDB" id="9789291at2"/>
<keyword evidence="3" id="KW-1003">Cell membrane</keyword>
<keyword evidence="14" id="KW-1185">Reference proteome</keyword>
<evidence type="ECO:0000313" key="14">
    <source>
        <dbReference type="Proteomes" id="UP000188604"/>
    </source>
</evidence>
<feature type="transmembrane region" description="Helical" evidence="10">
    <location>
        <begin position="6"/>
        <end position="26"/>
    </location>
</feature>
<dbReference type="STRING" id="320497.A0U93_01755"/>
<reference evidence="13 14" key="1">
    <citation type="submission" date="2016-03" db="EMBL/GenBank/DDBJ databases">
        <title>Acetic acid bacteria sequencing.</title>
        <authorList>
            <person name="Brandt J."/>
            <person name="Jakob F."/>
            <person name="Vogel R.F."/>
        </authorList>
    </citation>
    <scope>NUCLEOTIDE SEQUENCE [LARGE SCALE GENOMIC DNA]</scope>
    <source>
        <strain evidence="13 14">NBRC 101099</strain>
    </source>
</reference>
<dbReference type="KEGG" id="nch:A0U93_01755"/>
<dbReference type="InterPro" id="IPR050882">
    <property type="entry name" value="Prepilin_peptidase/N-MTase"/>
</dbReference>
<dbReference type="EMBL" id="CP014691">
    <property type="protein sequence ID" value="AQS86881.1"/>
    <property type="molecule type" value="Genomic_DNA"/>
</dbReference>
<dbReference type="InterPro" id="IPR014032">
    <property type="entry name" value="Peptidase_A24A_bac"/>
</dbReference>
<comment type="catalytic activity">
    <reaction evidence="9">
        <text>Typically cleaves a -Gly-|-Phe- bond to release an N-terminal, basic peptide of 5-8 residues from type IV prepilin, and then N-methylates the new N-terminal amino group, the methyl donor being S-adenosyl-L-methionine.</text>
        <dbReference type="EC" id="3.4.23.43"/>
    </reaction>
</comment>
<dbReference type="Pfam" id="PF06750">
    <property type="entry name" value="A24_N_bact"/>
    <property type="match status" value="1"/>
</dbReference>
<dbReference type="PANTHER" id="PTHR30487">
    <property type="entry name" value="TYPE 4 PREPILIN-LIKE PROTEINS LEADER PEPTIDE-PROCESSING ENZYME"/>
    <property type="match status" value="1"/>
</dbReference>
<keyword evidence="9" id="KW-0511">Multifunctional enzyme</keyword>
<feature type="transmembrane region" description="Helical" evidence="10">
    <location>
        <begin position="73"/>
        <end position="95"/>
    </location>
</feature>
<dbReference type="GO" id="GO:0032259">
    <property type="term" value="P:methylation"/>
    <property type="evidence" value="ECO:0007669"/>
    <property type="project" value="UniProtKB-KW"/>
</dbReference>
<keyword evidence="6 10" id="KW-1133">Transmembrane helix</keyword>
<dbReference type="Gene3D" id="1.20.120.1220">
    <property type="match status" value="1"/>
</dbReference>
<protein>
    <recommendedName>
        <fullName evidence="9">Prepilin leader peptidase/N-methyltransferase</fullName>
        <ecNumber evidence="9">2.1.1.-</ecNumber>
        <ecNumber evidence="9">3.4.23.43</ecNumber>
    </recommendedName>
</protein>